<evidence type="ECO:0000313" key="3">
    <source>
        <dbReference type="Proteomes" id="UP001470230"/>
    </source>
</evidence>
<gene>
    <name evidence="2" type="ORF">M9Y10_026865</name>
</gene>
<evidence type="ECO:0000256" key="1">
    <source>
        <dbReference type="SAM" id="Phobius"/>
    </source>
</evidence>
<keyword evidence="1" id="KW-1133">Transmembrane helix</keyword>
<accession>A0ABR2H6S2</accession>
<name>A0ABR2H6S2_9EUKA</name>
<comment type="caution">
    <text evidence="2">The sequence shown here is derived from an EMBL/GenBank/DDBJ whole genome shotgun (WGS) entry which is preliminary data.</text>
</comment>
<organism evidence="2 3">
    <name type="scientific">Tritrichomonas musculus</name>
    <dbReference type="NCBI Taxonomy" id="1915356"/>
    <lineage>
        <taxon>Eukaryota</taxon>
        <taxon>Metamonada</taxon>
        <taxon>Parabasalia</taxon>
        <taxon>Tritrichomonadida</taxon>
        <taxon>Tritrichomonadidae</taxon>
        <taxon>Tritrichomonas</taxon>
    </lineage>
</organism>
<keyword evidence="1" id="KW-0812">Transmembrane</keyword>
<feature type="transmembrane region" description="Helical" evidence="1">
    <location>
        <begin position="49"/>
        <end position="66"/>
    </location>
</feature>
<dbReference type="EMBL" id="JAPFFF010000040">
    <property type="protein sequence ID" value="KAK8841913.1"/>
    <property type="molecule type" value="Genomic_DNA"/>
</dbReference>
<proteinExistence type="predicted"/>
<feature type="transmembrane region" description="Helical" evidence="1">
    <location>
        <begin position="149"/>
        <end position="175"/>
    </location>
</feature>
<keyword evidence="1" id="KW-0472">Membrane</keyword>
<protein>
    <submittedName>
        <fullName evidence="2">Uncharacterized protein</fullName>
    </submittedName>
</protein>
<dbReference type="PANTHER" id="PTHR13146">
    <property type="match status" value="1"/>
</dbReference>
<feature type="transmembrane region" description="Helical" evidence="1">
    <location>
        <begin position="87"/>
        <end position="110"/>
    </location>
</feature>
<keyword evidence="3" id="KW-1185">Reference proteome</keyword>
<dbReference type="Proteomes" id="UP001470230">
    <property type="component" value="Unassembled WGS sequence"/>
</dbReference>
<reference evidence="2 3" key="1">
    <citation type="submission" date="2024-04" db="EMBL/GenBank/DDBJ databases">
        <title>Tritrichomonas musculus Genome.</title>
        <authorList>
            <person name="Alves-Ferreira E."/>
            <person name="Grigg M."/>
            <person name="Lorenzi H."/>
            <person name="Galac M."/>
        </authorList>
    </citation>
    <scope>NUCLEOTIDE SEQUENCE [LARGE SCALE GENOMIC DNA]</scope>
    <source>
        <strain evidence="2 3">EAF2021</strain>
    </source>
</reference>
<sequence length="190" mass="21619">MALVVPIYAIMCINDYKKKLNKLIQLTDLIFKDFAEFAIPAMSDVFENIVSAVCVVFVGVSIDSMMKSGMLVGVSLISRWVFHVHYALYKWVSIEFVVVAMILVVASGIITTSKGWFALIVALKFISQVGYAVRISYEEYFARVKHYHPIMICGLEGCWSTFISAFILCQFHSIYQGQKEMEFMKTLLIH</sequence>
<evidence type="ECO:0000313" key="2">
    <source>
        <dbReference type="EMBL" id="KAK8841913.1"/>
    </source>
</evidence>
<feature type="transmembrane region" description="Helical" evidence="1">
    <location>
        <begin position="116"/>
        <end position="137"/>
    </location>
</feature>